<dbReference type="Proteomes" id="UP000297608">
    <property type="component" value="Unassembled WGS sequence"/>
</dbReference>
<dbReference type="Gene3D" id="3.40.50.300">
    <property type="entry name" value="P-loop containing nucleotide triphosphate hydrolases"/>
    <property type="match status" value="1"/>
</dbReference>
<evidence type="ECO:0000256" key="1">
    <source>
        <dbReference type="SAM" id="MobiDB-lite"/>
    </source>
</evidence>
<dbReference type="PANTHER" id="PTHR39184:SF1">
    <property type="entry name" value="PBSX PHAGE TERMINASE LARGE SUBUNIT"/>
    <property type="match status" value="1"/>
</dbReference>
<proteinExistence type="predicted"/>
<evidence type="ECO:0000313" key="4">
    <source>
        <dbReference type="Proteomes" id="UP000297608"/>
    </source>
</evidence>
<dbReference type="EMBL" id="SOFG01000016">
    <property type="protein sequence ID" value="TFB85838.1"/>
    <property type="molecule type" value="Genomic_DNA"/>
</dbReference>
<dbReference type="NCBIfam" id="TIGR01547">
    <property type="entry name" value="phage_term_2"/>
    <property type="match status" value="1"/>
</dbReference>
<feature type="domain" description="Phage terminase large subunit N-terminal" evidence="2">
    <location>
        <begin position="28"/>
        <end position="216"/>
    </location>
</feature>
<dbReference type="InterPro" id="IPR035412">
    <property type="entry name" value="Terminase_L_N"/>
</dbReference>
<evidence type="ECO:0000313" key="3">
    <source>
        <dbReference type="EMBL" id="TFB85838.1"/>
    </source>
</evidence>
<feature type="region of interest" description="Disordered" evidence="1">
    <location>
        <begin position="433"/>
        <end position="452"/>
    </location>
</feature>
<evidence type="ECO:0000259" key="2">
    <source>
        <dbReference type="Pfam" id="PF04466"/>
    </source>
</evidence>
<gene>
    <name evidence="3" type="ORF">E3O44_12615</name>
</gene>
<sequence>MAVDQRPTVKIQFLNEFRELFNEAWRNIVFYGGRGSGKSKHVALALILRGRQKRLRILCTREIQNTISDSVHKLLRDIIDENGFTDYEVTDKLIRNRVTDTEFLFAGLRHNVNEIKSMEGIDIAWVEEAQSISDASLKVLAPTIRKKGSQLIFTFNRFKELDPVYVRYVLKKPAKTYSAQVNYDVLDRAGLFPDTLRLEMEEDRKDPAAFAHVWLGEPVNQADNAIISRTAVLEAMDRNVDDEGAVQVGVDVARMGDDRTVFKKRKGLKLVDSASHTHLRTTEVCDELEVFVGFQKASLPDGGPNPDAVLIKIDDTGVGGGVTDEMILRGYWVMPINFGSMSSDPDKYPNLISEMWFYLATIMPTIDLPLSDGLLGELTSRLWKMDTKGRRGVESKGDYKKRGMRSPDEADATILAFYEANIEFVYEASVDHDEHDDEPTPTFGGSLLNKRF</sequence>
<organism evidence="3 4">
    <name type="scientific">Cryobacterium algoricola</name>
    <dbReference type="NCBI Taxonomy" id="1259183"/>
    <lineage>
        <taxon>Bacteria</taxon>
        <taxon>Bacillati</taxon>
        <taxon>Actinomycetota</taxon>
        <taxon>Actinomycetes</taxon>
        <taxon>Micrococcales</taxon>
        <taxon>Microbacteriaceae</taxon>
        <taxon>Cryobacterium</taxon>
    </lineage>
</organism>
<dbReference type="Gene3D" id="3.30.420.240">
    <property type="match status" value="1"/>
</dbReference>
<dbReference type="InterPro" id="IPR027417">
    <property type="entry name" value="P-loop_NTPase"/>
</dbReference>
<keyword evidence="4" id="KW-1185">Reference proteome</keyword>
<accession>A0ABY2IAH4</accession>
<dbReference type="Pfam" id="PF04466">
    <property type="entry name" value="Terminase_3"/>
    <property type="match status" value="1"/>
</dbReference>
<protein>
    <submittedName>
        <fullName evidence="3">PBSX family phage terminase large subunit</fullName>
    </submittedName>
</protein>
<comment type="caution">
    <text evidence="3">The sequence shown here is derived from an EMBL/GenBank/DDBJ whole genome shotgun (WGS) entry which is preliminary data.</text>
</comment>
<dbReference type="SUPFAM" id="SSF52540">
    <property type="entry name" value="P-loop containing nucleoside triphosphate hydrolases"/>
    <property type="match status" value="1"/>
</dbReference>
<name>A0ABY2IAH4_9MICO</name>
<dbReference type="PANTHER" id="PTHR39184">
    <property type="match status" value="1"/>
</dbReference>
<dbReference type="InterPro" id="IPR052380">
    <property type="entry name" value="Viral_DNA_packaging_terminase"/>
</dbReference>
<reference evidence="3 4" key="1">
    <citation type="submission" date="2019-03" db="EMBL/GenBank/DDBJ databases">
        <title>Genomics of glacier-inhabiting Cryobacterium strains.</title>
        <authorList>
            <person name="Liu Q."/>
            <person name="Xin Y.-H."/>
        </authorList>
    </citation>
    <scope>NUCLEOTIDE SEQUENCE [LARGE SCALE GENOMIC DNA]</scope>
    <source>
        <strain evidence="3 4">MDB2-B</strain>
    </source>
</reference>
<dbReference type="InterPro" id="IPR006437">
    <property type="entry name" value="Phage_terminase_lsu"/>
</dbReference>